<dbReference type="Proteomes" id="UP000466442">
    <property type="component" value="Unassembled WGS sequence"/>
</dbReference>
<comment type="caution">
    <text evidence="2">The sequence shown here is derived from an EMBL/GenBank/DDBJ whole genome shotgun (WGS) entry which is preliminary data.</text>
</comment>
<accession>A0A6A4JWR8</accession>
<dbReference type="Pfam" id="PF02140">
    <property type="entry name" value="SUEL_Lectin"/>
    <property type="match status" value="1"/>
</dbReference>
<reference evidence="2" key="1">
    <citation type="journal article" date="2021" name="Mol. Ecol. Resour.">
        <title>Apolygus lucorum genome provides insights into omnivorousness and mesophyll feeding.</title>
        <authorList>
            <person name="Liu Y."/>
            <person name="Liu H."/>
            <person name="Wang H."/>
            <person name="Huang T."/>
            <person name="Liu B."/>
            <person name="Yang B."/>
            <person name="Yin L."/>
            <person name="Li B."/>
            <person name="Zhang Y."/>
            <person name="Zhang S."/>
            <person name="Jiang F."/>
            <person name="Zhang X."/>
            <person name="Ren Y."/>
            <person name="Wang B."/>
            <person name="Wang S."/>
            <person name="Lu Y."/>
            <person name="Wu K."/>
            <person name="Fan W."/>
            <person name="Wang G."/>
        </authorList>
    </citation>
    <scope>NUCLEOTIDE SEQUENCE</scope>
    <source>
        <strain evidence="2">12Hb</strain>
    </source>
</reference>
<evidence type="ECO:0000313" key="3">
    <source>
        <dbReference type="Proteomes" id="UP000466442"/>
    </source>
</evidence>
<dbReference type="InterPro" id="IPR043159">
    <property type="entry name" value="Lectin_gal-bd_sf"/>
</dbReference>
<dbReference type="AlphaFoldDB" id="A0A6A4JWR8"/>
<keyword evidence="3" id="KW-1185">Reference proteome</keyword>
<sequence length="213" mass="24124">MPLVFLSVSTNAMNIIVKRTCKHDTLTLRCQEDRHIHVINAYFASNETICRQMGSAVPLKCPEKAPPLQKLIKKCDYKKICSINHGYLDDDLCGNSYLEVEYKCCLTNKIAKKYAYLCKHQHSLQLKMSCKENAIKIMDAGFGRGSVCPPPNRNPQILLNSKKQNLADLVSKKLGDKCDGSRNCSASWSDIFKLPSEKSGYLEVRYNCDHDEK</sequence>
<proteinExistence type="predicted"/>
<gene>
    <name evidence="2" type="ORF">GE061_016560</name>
</gene>
<dbReference type="CDD" id="cd22823">
    <property type="entry name" value="Gal_Rha_Lectin"/>
    <property type="match status" value="2"/>
</dbReference>
<dbReference type="InterPro" id="IPR000922">
    <property type="entry name" value="Lectin_gal-bd_dom"/>
</dbReference>
<organism evidence="2 3">
    <name type="scientific">Apolygus lucorum</name>
    <name type="common">Small green plant bug</name>
    <name type="synonym">Lygocoris lucorum</name>
    <dbReference type="NCBI Taxonomy" id="248454"/>
    <lineage>
        <taxon>Eukaryota</taxon>
        <taxon>Metazoa</taxon>
        <taxon>Ecdysozoa</taxon>
        <taxon>Arthropoda</taxon>
        <taxon>Hexapoda</taxon>
        <taxon>Insecta</taxon>
        <taxon>Pterygota</taxon>
        <taxon>Neoptera</taxon>
        <taxon>Paraneoptera</taxon>
        <taxon>Hemiptera</taxon>
        <taxon>Heteroptera</taxon>
        <taxon>Panheteroptera</taxon>
        <taxon>Cimicomorpha</taxon>
        <taxon>Miridae</taxon>
        <taxon>Mirini</taxon>
        <taxon>Apolygus</taxon>
    </lineage>
</organism>
<dbReference type="Gene3D" id="2.60.120.740">
    <property type="match status" value="2"/>
</dbReference>
<evidence type="ECO:0000259" key="1">
    <source>
        <dbReference type="Pfam" id="PF02140"/>
    </source>
</evidence>
<dbReference type="GO" id="GO:0030246">
    <property type="term" value="F:carbohydrate binding"/>
    <property type="evidence" value="ECO:0007669"/>
    <property type="project" value="InterPro"/>
</dbReference>
<evidence type="ECO:0000313" key="2">
    <source>
        <dbReference type="EMBL" id="KAF6208110.1"/>
    </source>
</evidence>
<dbReference type="EMBL" id="WIXP02000007">
    <property type="protein sequence ID" value="KAF6208110.1"/>
    <property type="molecule type" value="Genomic_DNA"/>
</dbReference>
<protein>
    <recommendedName>
        <fullName evidence="1">SUEL-type lectin domain-containing protein</fullName>
    </recommendedName>
</protein>
<feature type="domain" description="SUEL-type lectin" evidence="1">
    <location>
        <begin position="28"/>
        <end position="104"/>
    </location>
</feature>
<name>A0A6A4JWR8_APOLU</name>